<feature type="domain" description="Pseudouridine synthase RsuA/RluA-like" evidence="3">
    <location>
        <begin position="18"/>
        <end position="165"/>
    </location>
</feature>
<dbReference type="Proteomes" id="UP000298595">
    <property type="component" value="Chromosome"/>
</dbReference>
<keyword evidence="2" id="KW-0413">Isomerase</keyword>
<evidence type="ECO:0000313" key="5">
    <source>
        <dbReference type="Proteomes" id="UP000298595"/>
    </source>
</evidence>
<accession>A0A4D8P5K7</accession>
<dbReference type="CDD" id="cd02869">
    <property type="entry name" value="PseudoU_synth_RluA_like"/>
    <property type="match status" value="1"/>
</dbReference>
<dbReference type="InterPro" id="IPR020103">
    <property type="entry name" value="PsdUridine_synth_cat_dom_sf"/>
</dbReference>
<dbReference type="KEGG" id="aare:D3093_02255"/>
<dbReference type="GO" id="GO:0140098">
    <property type="term" value="F:catalytic activity, acting on RNA"/>
    <property type="evidence" value="ECO:0007669"/>
    <property type="project" value="UniProtKB-ARBA"/>
</dbReference>
<dbReference type="EMBL" id="CP032321">
    <property type="protein sequence ID" value="QCN94183.1"/>
    <property type="molecule type" value="Genomic_DNA"/>
</dbReference>
<dbReference type="PANTHER" id="PTHR21600">
    <property type="entry name" value="MITOCHONDRIAL RNA PSEUDOURIDINE SYNTHASE"/>
    <property type="match status" value="1"/>
</dbReference>
<gene>
    <name evidence="4" type="ORF">D3093_02255</name>
</gene>
<organism evidence="4 5">
    <name type="scientific">Azospirillum argentinense</name>
    <dbReference type="NCBI Taxonomy" id="2970906"/>
    <lineage>
        <taxon>Bacteria</taxon>
        <taxon>Pseudomonadati</taxon>
        <taxon>Pseudomonadota</taxon>
        <taxon>Alphaproteobacteria</taxon>
        <taxon>Rhodospirillales</taxon>
        <taxon>Azospirillaceae</taxon>
        <taxon>Azospirillum</taxon>
    </lineage>
</organism>
<dbReference type="PANTHER" id="PTHR21600:SF44">
    <property type="entry name" value="RIBOSOMAL LARGE SUBUNIT PSEUDOURIDINE SYNTHASE D"/>
    <property type="match status" value="1"/>
</dbReference>
<proteinExistence type="inferred from homology"/>
<dbReference type="InterPro" id="IPR050188">
    <property type="entry name" value="RluA_PseudoU_synthase"/>
</dbReference>
<dbReference type="GO" id="GO:0009982">
    <property type="term" value="F:pseudouridine synthase activity"/>
    <property type="evidence" value="ECO:0007669"/>
    <property type="project" value="InterPro"/>
</dbReference>
<sequence length="229" mass="24655">MTPEQIQARVLYRDGLMLIIDKPAGLPVHAGPGGGPNLERHFDALRFGFPKPPGLAHRLDRDTSGCLILGRHPKALRKLGKLFQDGKVDKTYWAVVAGTPPEEQGRIELPLKKVTNKTGGWRIVAADDGQSAVTDYRVLGRGDGMTWLELKPHTGRTHQIRVHCATALGCPLLGDPQYGGPEGHSLHLQSRAISLPLYPSREVVGAVAPVPPHMRAALAACGFQGDDAA</sequence>
<evidence type="ECO:0000313" key="4">
    <source>
        <dbReference type="EMBL" id="QCN94183.1"/>
    </source>
</evidence>
<protein>
    <submittedName>
        <fullName evidence="4">RNA pseudouridine synthase</fullName>
    </submittedName>
</protein>
<evidence type="ECO:0000256" key="2">
    <source>
        <dbReference type="ARBA" id="ARBA00023235"/>
    </source>
</evidence>
<dbReference type="GO" id="GO:0003723">
    <property type="term" value="F:RNA binding"/>
    <property type="evidence" value="ECO:0007669"/>
    <property type="project" value="InterPro"/>
</dbReference>
<comment type="similarity">
    <text evidence="1">Belongs to the pseudouridine synthase RluA family.</text>
</comment>
<dbReference type="AlphaFoldDB" id="A0A4D8P5K7"/>
<dbReference type="InterPro" id="IPR006145">
    <property type="entry name" value="PsdUridine_synth_RsuA/RluA"/>
</dbReference>
<dbReference type="Pfam" id="PF00849">
    <property type="entry name" value="PseudoU_synth_2"/>
    <property type="match status" value="1"/>
</dbReference>
<dbReference type="GO" id="GO:0000455">
    <property type="term" value="P:enzyme-directed rRNA pseudouridine synthesis"/>
    <property type="evidence" value="ECO:0007669"/>
    <property type="project" value="TreeGrafter"/>
</dbReference>
<dbReference type="SUPFAM" id="SSF55120">
    <property type="entry name" value="Pseudouridine synthase"/>
    <property type="match status" value="1"/>
</dbReference>
<dbReference type="Gene3D" id="3.30.2350.10">
    <property type="entry name" value="Pseudouridine synthase"/>
    <property type="match status" value="1"/>
</dbReference>
<dbReference type="InterPro" id="IPR006224">
    <property type="entry name" value="PsdUridine_synth_RluA-like_CS"/>
</dbReference>
<reference evidence="4 5" key="1">
    <citation type="submission" date="2018-09" db="EMBL/GenBank/DDBJ databases">
        <title>Whole genome based analysis of evolution and adaptive divergence in Indian and Brazilian strains of Azospirillum brasilense.</title>
        <authorList>
            <person name="Singh C."/>
            <person name="Tripathi A.K."/>
        </authorList>
    </citation>
    <scope>NUCLEOTIDE SEQUENCE [LARGE SCALE GENOMIC DNA]</scope>
    <source>
        <strain evidence="4 5">MTCC4035</strain>
    </source>
</reference>
<dbReference type="PROSITE" id="PS01129">
    <property type="entry name" value="PSI_RLU"/>
    <property type="match status" value="1"/>
</dbReference>
<evidence type="ECO:0000259" key="3">
    <source>
        <dbReference type="Pfam" id="PF00849"/>
    </source>
</evidence>
<name>A0A4D8P5K7_9PROT</name>
<dbReference type="RefSeq" id="WP_137102895.1">
    <property type="nucleotide sequence ID" value="NZ_CP032321.1"/>
</dbReference>
<evidence type="ECO:0000256" key="1">
    <source>
        <dbReference type="ARBA" id="ARBA00010876"/>
    </source>
</evidence>